<dbReference type="PANTHER" id="PTHR45639">
    <property type="entry name" value="HSC70CB, ISOFORM G-RELATED"/>
    <property type="match status" value="1"/>
</dbReference>
<evidence type="ECO:0000256" key="1">
    <source>
        <dbReference type="ARBA" id="ARBA00004319"/>
    </source>
</evidence>
<keyword evidence="10" id="KW-1133">Transmembrane helix</keyword>
<evidence type="ECO:0000256" key="5">
    <source>
        <dbReference type="ARBA" id="ARBA00022824"/>
    </source>
</evidence>
<evidence type="ECO:0000313" key="11">
    <source>
        <dbReference type="EMBL" id="CAF3899535.1"/>
    </source>
</evidence>
<dbReference type="GO" id="GO:0005524">
    <property type="term" value="F:ATP binding"/>
    <property type="evidence" value="ECO:0007669"/>
    <property type="project" value="UniProtKB-KW"/>
</dbReference>
<keyword evidence="7" id="KW-0143">Chaperone</keyword>
<dbReference type="InterPro" id="IPR029048">
    <property type="entry name" value="HSP70_C_sf"/>
</dbReference>
<feature type="region of interest" description="Disordered" evidence="9">
    <location>
        <begin position="916"/>
        <end position="972"/>
    </location>
</feature>
<feature type="compositionally biased region" description="Polar residues" evidence="9">
    <location>
        <begin position="639"/>
        <end position="652"/>
    </location>
</feature>
<dbReference type="Gene3D" id="2.60.34.10">
    <property type="entry name" value="Substrate Binding Domain Of DNAk, Chain A, domain 1"/>
    <property type="match status" value="1"/>
</dbReference>
<dbReference type="InterPro" id="IPR013126">
    <property type="entry name" value="Hsp_70_fam"/>
</dbReference>
<dbReference type="Gene3D" id="3.30.420.40">
    <property type="match status" value="2"/>
</dbReference>
<keyword evidence="10" id="KW-0812">Transmembrane</keyword>
<keyword evidence="6" id="KW-0067">ATP-binding</keyword>
<keyword evidence="5" id="KW-0256">Endoplasmic reticulum</keyword>
<accession>A0A819HPW1</accession>
<evidence type="ECO:0000256" key="4">
    <source>
        <dbReference type="ARBA" id="ARBA00022741"/>
    </source>
</evidence>
<organism evidence="11 12">
    <name type="scientific">Rotaria sordida</name>
    <dbReference type="NCBI Taxonomy" id="392033"/>
    <lineage>
        <taxon>Eukaryota</taxon>
        <taxon>Metazoa</taxon>
        <taxon>Spiralia</taxon>
        <taxon>Gnathifera</taxon>
        <taxon>Rotifera</taxon>
        <taxon>Eurotatoria</taxon>
        <taxon>Bdelloidea</taxon>
        <taxon>Philodinida</taxon>
        <taxon>Philodinidae</taxon>
        <taxon>Rotaria</taxon>
    </lineage>
</organism>
<feature type="compositionally biased region" description="Low complexity" evidence="9">
    <location>
        <begin position="919"/>
        <end position="933"/>
    </location>
</feature>
<evidence type="ECO:0000256" key="6">
    <source>
        <dbReference type="ARBA" id="ARBA00022840"/>
    </source>
</evidence>
<dbReference type="Pfam" id="PF00012">
    <property type="entry name" value="HSP70"/>
    <property type="match status" value="1"/>
</dbReference>
<evidence type="ECO:0000256" key="10">
    <source>
        <dbReference type="SAM" id="Phobius"/>
    </source>
</evidence>
<dbReference type="SUPFAM" id="SSF100934">
    <property type="entry name" value="Heat shock protein 70kD (HSP70), C-terminal subdomain"/>
    <property type="match status" value="1"/>
</dbReference>
<dbReference type="Gene3D" id="3.90.640.10">
    <property type="entry name" value="Actin, Chain A, domain 4"/>
    <property type="match status" value="1"/>
</dbReference>
<evidence type="ECO:0000256" key="2">
    <source>
        <dbReference type="ARBA" id="ARBA00007381"/>
    </source>
</evidence>
<gene>
    <name evidence="11" type="ORF">FNK824_LOCUS20497</name>
</gene>
<evidence type="ECO:0000256" key="9">
    <source>
        <dbReference type="SAM" id="MobiDB-lite"/>
    </source>
</evidence>
<proteinExistence type="inferred from homology"/>
<evidence type="ECO:0000256" key="8">
    <source>
        <dbReference type="ARBA" id="ARBA00040503"/>
    </source>
</evidence>
<feature type="compositionally biased region" description="Low complexity" evidence="9">
    <location>
        <begin position="662"/>
        <end position="682"/>
    </location>
</feature>
<keyword evidence="4" id="KW-0547">Nucleotide-binding</keyword>
<feature type="region of interest" description="Disordered" evidence="9">
    <location>
        <begin position="629"/>
        <end position="689"/>
    </location>
</feature>
<dbReference type="InterPro" id="IPR029047">
    <property type="entry name" value="HSP70_peptide-bd_sf"/>
</dbReference>
<dbReference type="Gene3D" id="1.20.1270.10">
    <property type="match status" value="1"/>
</dbReference>
<name>A0A819HPW1_9BILA</name>
<comment type="caution">
    <text evidence="11">The sequence shown here is derived from an EMBL/GenBank/DDBJ whole genome shotgun (WGS) entry which is preliminary data.</text>
</comment>
<dbReference type="InterPro" id="IPR043129">
    <property type="entry name" value="ATPase_NBD"/>
</dbReference>
<dbReference type="FunFam" id="3.90.640.10:FF:000004">
    <property type="entry name" value="Heat shock 70 kDa protein 4"/>
    <property type="match status" value="1"/>
</dbReference>
<dbReference type="GO" id="GO:0030968">
    <property type="term" value="P:endoplasmic reticulum unfolded protein response"/>
    <property type="evidence" value="ECO:0007669"/>
    <property type="project" value="TreeGrafter"/>
</dbReference>
<evidence type="ECO:0000256" key="3">
    <source>
        <dbReference type="ARBA" id="ARBA00022729"/>
    </source>
</evidence>
<evidence type="ECO:0000313" key="12">
    <source>
        <dbReference type="Proteomes" id="UP000663874"/>
    </source>
</evidence>
<dbReference type="Proteomes" id="UP000663874">
    <property type="component" value="Unassembled WGS sequence"/>
</dbReference>
<feature type="transmembrane region" description="Helical" evidence="10">
    <location>
        <begin position="46"/>
        <end position="68"/>
    </location>
</feature>
<dbReference type="SUPFAM" id="SSF53067">
    <property type="entry name" value="Actin-like ATPase domain"/>
    <property type="match status" value="2"/>
</dbReference>
<dbReference type="AlphaFoldDB" id="A0A819HPW1"/>
<dbReference type="GO" id="GO:0140662">
    <property type="term" value="F:ATP-dependent protein folding chaperone"/>
    <property type="evidence" value="ECO:0007669"/>
    <property type="project" value="InterPro"/>
</dbReference>
<dbReference type="Gene3D" id="3.30.30.30">
    <property type="match status" value="1"/>
</dbReference>
<protein>
    <recommendedName>
        <fullName evidence="8">Hypoxia up-regulated protein 1</fullName>
    </recommendedName>
</protein>
<dbReference type="FunFam" id="3.30.30.30:FF:000004">
    <property type="entry name" value="hypoxia up-regulated protein 1"/>
    <property type="match status" value="1"/>
</dbReference>
<reference evidence="11" key="1">
    <citation type="submission" date="2021-02" db="EMBL/GenBank/DDBJ databases">
        <authorList>
            <person name="Nowell W R."/>
        </authorList>
    </citation>
    <scope>NUCLEOTIDE SEQUENCE</scope>
</reference>
<dbReference type="CDD" id="cd10230">
    <property type="entry name" value="ASKHA_NBD_HSP70_HYOU1"/>
    <property type="match status" value="1"/>
</dbReference>
<sequence length="972" mass="111628">MHSYGQQRTQHQRYGNISMKYQFHSNRNQSSDGLKHQSSTTIKHNIIIIMHLKIIIFTCLIFIISIVFTVDSLAVMSVDLGTEFMKIAIVKPGIPMEIVLNKESRRKTPVIIAIKGKDREFGEAAISRSNKIPAQSYMYLRELVGKSLDNPIIEQYLKRFPYYKLKTDGHTGQLVFEHDSKTNYTIEELLSMILKKAREYATDFAEQSVDAAVITVPPYFTQSERRAVQRACELANIKLLQLMNDNTAVALNYGIFRRKDFNSTGSTYLFYDMGSQSTTCTIATFNLIKTKEHGYVEEIPQLTIKSVAFDRNLGGLEFQIRLRDYLIKKFHEKHPQIDLYQNSKALTKLFREAERAKHVLSANTEYTAQVEGLIDEIDFKHRLTREEFENLCTDLFERIKRPVEEVFNTSGIKLDEIQQVLLFGGSTRIPRIQNELTKILGGIELGKSLNTDEAAAMGAVYQATTLSKGYRVKKFLVKDANQYPINIKFERQNEESEQKMLDRTLFNRYNLYPNRKLITFNKHLDDFSFDIYYGNLTYLSSIDKRALGRTELARVHVTDVRTAYDKHKDTSESKGIKAHFQLDDNCLIVLDRIEFAFEKKENESDKNNVKTQQGKSTLSKLGNKISSFFSSKNSDDETNNTVENIPNDNTKTNTDEPSTKSVDNNETINTTNDTSTTTTVSPPTTPKPTIIREPLKFQIELLDYADPSSEAQANSVKKLSDLDDRDRELLALATAKNNLETFIYDIRDKLENDVQYKKASTSEEQTKINEKLTETDTWLWDDGINADVKTLKSKLDELKTLTKSLRIRVREIDLRPKKLNELKETLNVTEHFLQAVRNLFAKADNDDKPFTEGEIKYVEKLIKDTYMWRDQVLVEFSKLLPTETPKYLSTDFDEKINTLKRETNYLLSKAQRFVPKPKTTTTTTTTTTTATTTPKVSINNENKVEDNKPSTSEPEETKTTTTPTEGIKFGFF</sequence>
<evidence type="ECO:0000256" key="7">
    <source>
        <dbReference type="ARBA" id="ARBA00023186"/>
    </source>
</evidence>
<keyword evidence="10" id="KW-0472">Membrane</keyword>
<dbReference type="GO" id="GO:0005788">
    <property type="term" value="C:endoplasmic reticulum lumen"/>
    <property type="evidence" value="ECO:0007669"/>
    <property type="project" value="UniProtKB-SubCell"/>
</dbReference>
<dbReference type="PANTHER" id="PTHR45639:SF3">
    <property type="entry name" value="HYPOXIA UP-REGULATED PROTEIN 1"/>
    <property type="match status" value="1"/>
</dbReference>
<comment type="subcellular location">
    <subcellularLocation>
        <location evidence="1">Endoplasmic reticulum lumen</location>
    </subcellularLocation>
</comment>
<dbReference type="GO" id="GO:0034663">
    <property type="term" value="C:endoplasmic reticulum chaperone complex"/>
    <property type="evidence" value="ECO:0007669"/>
    <property type="project" value="TreeGrafter"/>
</dbReference>
<dbReference type="EMBL" id="CAJOBE010003767">
    <property type="protein sequence ID" value="CAF3899535.1"/>
    <property type="molecule type" value="Genomic_DNA"/>
</dbReference>
<comment type="similarity">
    <text evidence="2">Belongs to the heat shock protein 70 family.</text>
</comment>
<keyword evidence="3" id="KW-0732">Signal</keyword>
<dbReference type="PRINTS" id="PR00301">
    <property type="entry name" value="HEATSHOCK70"/>
</dbReference>